<reference evidence="2" key="1">
    <citation type="submission" date="2016-03" db="EMBL/GenBank/DDBJ databases">
        <title>Draft genome sequence of Paenibacillus glacialis DSM 22343.</title>
        <authorList>
            <person name="Shin S.-K."/>
            <person name="Yi H."/>
        </authorList>
    </citation>
    <scope>NUCLEOTIDE SEQUENCE [LARGE SCALE GENOMIC DNA]</scope>
    <source>
        <strain evidence="2">CCUG 60099</strain>
    </source>
</reference>
<evidence type="ECO:0000313" key="2">
    <source>
        <dbReference type="Proteomes" id="UP000093343"/>
    </source>
</evidence>
<accession>A0ABX2XBB3</accession>
<name>A0ABX2XBB3_9FLAO</name>
<protein>
    <recommendedName>
        <fullName evidence="3">TonB C-terminal domain-containing protein</fullName>
    </recommendedName>
</protein>
<gene>
    <name evidence="1" type="ORF">FLP_24305</name>
</gene>
<organism evidence="1 2">
    <name type="scientific">Flavobacterium piscis</name>
    <dbReference type="NCBI Taxonomy" id="1114874"/>
    <lineage>
        <taxon>Bacteria</taxon>
        <taxon>Pseudomonadati</taxon>
        <taxon>Bacteroidota</taxon>
        <taxon>Flavobacteriia</taxon>
        <taxon>Flavobacteriales</taxon>
        <taxon>Flavobacteriaceae</taxon>
        <taxon>Flavobacterium</taxon>
    </lineage>
</organism>
<proteinExistence type="predicted"/>
<dbReference type="RefSeq" id="WP_065452087.1">
    <property type="nucleotide sequence ID" value="NZ_LVEN01000050.1"/>
</dbReference>
<comment type="caution">
    <text evidence="1">The sequence shown here is derived from an EMBL/GenBank/DDBJ whole genome shotgun (WGS) entry which is preliminary data.</text>
</comment>
<dbReference type="Proteomes" id="UP000093343">
    <property type="component" value="Unassembled WGS sequence"/>
</dbReference>
<evidence type="ECO:0008006" key="3">
    <source>
        <dbReference type="Google" id="ProtNLM"/>
    </source>
</evidence>
<dbReference type="EMBL" id="LVEN01000050">
    <property type="protein sequence ID" value="OCB68469.1"/>
    <property type="molecule type" value="Genomic_DNA"/>
</dbReference>
<keyword evidence="2" id="KW-1185">Reference proteome</keyword>
<evidence type="ECO:0000313" key="1">
    <source>
        <dbReference type="EMBL" id="OCB68469.1"/>
    </source>
</evidence>
<dbReference type="Gene3D" id="3.30.1150.10">
    <property type="match status" value="1"/>
</dbReference>
<sequence>MKNSILVLFILFTQSLISQNIEPLSPIQKVLYDFETVQVKPEFPGGKEKFLEYVQINFKKSNINKNIKGSILANFIVEMDGSITNVAIIKDYGIKTGKTLKRILEKSPKWLCGEHEGYHVRTKVDFTFEID</sequence>